<keyword evidence="10" id="KW-1185">Reference proteome</keyword>
<dbReference type="OrthoDB" id="2353937at2"/>
<feature type="domain" description="CopC" evidence="8">
    <location>
        <begin position="22"/>
        <end position="114"/>
    </location>
</feature>
<keyword evidence="6" id="KW-0812">Transmembrane</keyword>
<dbReference type="InterPro" id="IPR014756">
    <property type="entry name" value="Ig_E-set"/>
</dbReference>
<dbReference type="GO" id="GO:0005886">
    <property type="term" value="C:plasma membrane"/>
    <property type="evidence" value="ECO:0007669"/>
    <property type="project" value="TreeGrafter"/>
</dbReference>
<reference evidence="9 10" key="1">
    <citation type="submission" date="2018-09" db="EMBL/GenBank/DDBJ databases">
        <title>Paenibacillus aracenensis nov. sp. isolated from a cave in southern Spain.</title>
        <authorList>
            <person name="Jurado V."/>
            <person name="Gutierrez-Patricio S."/>
            <person name="Gonzalez-Pimentel J.L."/>
            <person name="Miller A.Z."/>
            <person name="Laiz L."/>
            <person name="Saiz-Jimenez C."/>
        </authorList>
    </citation>
    <scope>NUCLEOTIDE SEQUENCE [LARGE SCALE GENOMIC DNA]</scope>
    <source>
        <strain evidence="9 10">JCM 19203</strain>
    </source>
</reference>
<dbReference type="GO" id="GO:0042597">
    <property type="term" value="C:periplasmic space"/>
    <property type="evidence" value="ECO:0007669"/>
    <property type="project" value="InterPro"/>
</dbReference>
<dbReference type="Pfam" id="PF04234">
    <property type="entry name" value="CopC"/>
    <property type="match status" value="1"/>
</dbReference>
<dbReference type="PANTHER" id="PTHR34820:SF4">
    <property type="entry name" value="INNER MEMBRANE PROTEIN YEBZ"/>
    <property type="match status" value="1"/>
</dbReference>
<keyword evidence="6" id="KW-0472">Membrane</keyword>
<comment type="caution">
    <text evidence="9">The sequence shown here is derived from an EMBL/GenBank/DDBJ whole genome shotgun (WGS) entry which is preliminary data.</text>
</comment>
<feature type="transmembrane region" description="Helical" evidence="6">
    <location>
        <begin position="172"/>
        <end position="190"/>
    </location>
</feature>
<dbReference type="Proteomes" id="UP000267798">
    <property type="component" value="Unassembled WGS sequence"/>
</dbReference>
<keyword evidence="3 7" id="KW-0732">Signal</keyword>
<comment type="subcellular location">
    <subcellularLocation>
        <location evidence="1">Cell envelope</location>
    </subcellularLocation>
</comment>
<organism evidence="9 10">
    <name type="scientific">Paenibacillus pinisoli</name>
    <dbReference type="NCBI Taxonomy" id="1276110"/>
    <lineage>
        <taxon>Bacteria</taxon>
        <taxon>Bacillati</taxon>
        <taxon>Bacillota</taxon>
        <taxon>Bacilli</taxon>
        <taxon>Bacillales</taxon>
        <taxon>Paenibacillaceae</taxon>
        <taxon>Paenibacillus</taxon>
    </lineage>
</organism>
<feature type="region of interest" description="Disordered" evidence="5">
    <location>
        <begin position="117"/>
        <end position="163"/>
    </location>
</feature>
<sequence length="195" mass="20816">MKRALLILMALIWLLPSAALAHSTLQTALPAVDATVDVSPERIEMKFDTKIEKLSTFKLFNEAGEQVETGKAEVSSDTMSGTVPAALENGKYTVKWTIIGADSHAVEGEYAFTVDAPVQATPSPTPSEEPSNEPSEQPTEQPSEQPSPTPSATPADNESHDDLGEVLASPPVLVMIGIVIIAAVIFFVLMRKKSS</sequence>
<evidence type="ECO:0000256" key="5">
    <source>
        <dbReference type="SAM" id="MobiDB-lite"/>
    </source>
</evidence>
<evidence type="ECO:0000313" key="9">
    <source>
        <dbReference type="EMBL" id="RJX41377.1"/>
    </source>
</evidence>
<dbReference type="RefSeq" id="WP_120107768.1">
    <property type="nucleotide sequence ID" value="NZ_QXQB01000001.1"/>
</dbReference>
<dbReference type="EMBL" id="QXQB01000001">
    <property type="protein sequence ID" value="RJX41377.1"/>
    <property type="molecule type" value="Genomic_DNA"/>
</dbReference>
<dbReference type="AlphaFoldDB" id="A0A3A6PJ84"/>
<evidence type="ECO:0000256" key="1">
    <source>
        <dbReference type="ARBA" id="ARBA00004196"/>
    </source>
</evidence>
<evidence type="ECO:0000256" key="6">
    <source>
        <dbReference type="SAM" id="Phobius"/>
    </source>
</evidence>
<dbReference type="GO" id="GO:0046688">
    <property type="term" value="P:response to copper ion"/>
    <property type="evidence" value="ECO:0007669"/>
    <property type="project" value="InterPro"/>
</dbReference>
<keyword evidence="4" id="KW-0186">Copper</keyword>
<feature type="chain" id="PRO_5017426380" description="CopC domain-containing protein" evidence="7">
    <location>
        <begin position="22"/>
        <end position="195"/>
    </location>
</feature>
<evidence type="ECO:0000256" key="7">
    <source>
        <dbReference type="SAM" id="SignalP"/>
    </source>
</evidence>
<evidence type="ECO:0000313" key="10">
    <source>
        <dbReference type="Proteomes" id="UP000267798"/>
    </source>
</evidence>
<dbReference type="PANTHER" id="PTHR34820">
    <property type="entry name" value="INNER MEMBRANE PROTEIN YEBZ"/>
    <property type="match status" value="1"/>
</dbReference>
<dbReference type="InterPro" id="IPR032694">
    <property type="entry name" value="CopC/D"/>
</dbReference>
<dbReference type="GO" id="GO:0006825">
    <property type="term" value="P:copper ion transport"/>
    <property type="evidence" value="ECO:0007669"/>
    <property type="project" value="InterPro"/>
</dbReference>
<dbReference type="GO" id="GO:0005507">
    <property type="term" value="F:copper ion binding"/>
    <property type="evidence" value="ECO:0007669"/>
    <property type="project" value="InterPro"/>
</dbReference>
<name>A0A3A6PJ84_9BACL</name>
<dbReference type="GO" id="GO:0030313">
    <property type="term" value="C:cell envelope"/>
    <property type="evidence" value="ECO:0007669"/>
    <property type="project" value="UniProtKB-SubCell"/>
</dbReference>
<keyword evidence="2" id="KW-0479">Metal-binding</keyword>
<protein>
    <recommendedName>
        <fullName evidence="8">CopC domain-containing protein</fullName>
    </recommendedName>
</protein>
<feature type="compositionally biased region" description="Low complexity" evidence="5">
    <location>
        <begin position="119"/>
        <end position="144"/>
    </location>
</feature>
<dbReference type="Gene3D" id="2.60.40.1220">
    <property type="match status" value="1"/>
</dbReference>
<dbReference type="SUPFAM" id="SSF81296">
    <property type="entry name" value="E set domains"/>
    <property type="match status" value="1"/>
</dbReference>
<keyword evidence="6" id="KW-1133">Transmembrane helix</keyword>
<dbReference type="InterPro" id="IPR007348">
    <property type="entry name" value="CopC_dom"/>
</dbReference>
<evidence type="ECO:0000256" key="3">
    <source>
        <dbReference type="ARBA" id="ARBA00022729"/>
    </source>
</evidence>
<feature type="signal peptide" evidence="7">
    <location>
        <begin position="1"/>
        <end position="21"/>
    </location>
</feature>
<proteinExistence type="predicted"/>
<gene>
    <name evidence="9" type="ORF">D3P09_05210</name>
</gene>
<evidence type="ECO:0000259" key="8">
    <source>
        <dbReference type="Pfam" id="PF04234"/>
    </source>
</evidence>
<accession>A0A3A6PJ84</accession>
<evidence type="ECO:0000256" key="2">
    <source>
        <dbReference type="ARBA" id="ARBA00022723"/>
    </source>
</evidence>
<dbReference type="InterPro" id="IPR014755">
    <property type="entry name" value="Cu-Rt/internalin_Ig-like"/>
</dbReference>
<evidence type="ECO:0000256" key="4">
    <source>
        <dbReference type="ARBA" id="ARBA00023008"/>
    </source>
</evidence>